<dbReference type="SUPFAM" id="SSF54791">
    <property type="entry name" value="Eukaryotic type KH-domain (KH-domain type I)"/>
    <property type="match status" value="1"/>
</dbReference>
<dbReference type="PROSITE" id="PS50084">
    <property type="entry name" value="KH_TYPE_1"/>
    <property type="match status" value="1"/>
</dbReference>
<comment type="caution">
    <text evidence="4">The sequence shown here is derived from an EMBL/GenBank/DDBJ whole genome shotgun (WGS) entry which is preliminary data.</text>
</comment>
<protein>
    <recommendedName>
        <fullName evidence="3">K Homology domain-containing protein</fullName>
    </recommendedName>
</protein>
<reference evidence="4 5" key="1">
    <citation type="journal article" date="2020" name="ISME J.">
        <title>Uncovering the hidden diversity of litter-decomposition mechanisms in mushroom-forming fungi.</title>
        <authorList>
            <person name="Floudas D."/>
            <person name="Bentzer J."/>
            <person name="Ahren D."/>
            <person name="Johansson T."/>
            <person name="Persson P."/>
            <person name="Tunlid A."/>
        </authorList>
    </citation>
    <scope>NUCLEOTIDE SEQUENCE [LARGE SCALE GENOMIC DNA]</scope>
    <source>
        <strain evidence="4 5">CBS 101986</strain>
    </source>
</reference>
<gene>
    <name evidence="4" type="ORF">D9619_009078</name>
</gene>
<dbReference type="EMBL" id="JAACJJ010000002">
    <property type="protein sequence ID" value="KAF5329803.1"/>
    <property type="molecule type" value="Genomic_DNA"/>
</dbReference>
<dbReference type="CDD" id="cd00105">
    <property type="entry name" value="KH-I"/>
    <property type="match status" value="1"/>
</dbReference>
<keyword evidence="5" id="KW-1185">Reference proteome</keyword>
<dbReference type="Pfam" id="PF00013">
    <property type="entry name" value="KH_1"/>
    <property type="match status" value="1"/>
</dbReference>
<sequence>MDCPLCHNVRLPYPTKPPPTFSMASILAGTASFESAPLSEQMMLLYGTIKALVADNDKLATHLAALKSKPQPPTPLPTAAPPLARTPGARRPSRRARRGAAPTSTPTTGPLASQSIRLTTSQATLEKLVVTVSLADEHAGHVIGRARTGLRQIHDISHAKVSVSPTASTSGLRAVTIRGTAREVGDALSAIGKRVARRRIRNPRTGKKAAPPKVLSPPAPAAAPPTVTVAPPTSLPLSTSTPPTWAPRSSSASPHSPSPMAVDTRSGPSSSLPPGTPMDIGSVAPQRAHAVQTVAVAHIAAVLLHILGELPKM</sequence>
<feature type="compositionally biased region" description="Low complexity" evidence="2">
    <location>
        <begin position="99"/>
        <end position="110"/>
    </location>
</feature>
<feature type="compositionally biased region" description="Low complexity" evidence="2">
    <location>
        <begin position="81"/>
        <end position="90"/>
    </location>
</feature>
<evidence type="ECO:0000313" key="4">
    <source>
        <dbReference type="EMBL" id="KAF5329803.1"/>
    </source>
</evidence>
<dbReference type="GO" id="GO:0003723">
    <property type="term" value="F:RNA binding"/>
    <property type="evidence" value="ECO:0007669"/>
    <property type="project" value="UniProtKB-UniRule"/>
</dbReference>
<dbReference type="SMART" id="SM00322">
    <property type="entry name" value="KH"/>
    <property type="match status" value="1"/>
</dbReference>
<feature type="region of interest" description="Disordered" evidence="2">
    <location>
        <begin position="195"/>
        <end position="281"/>
    </location>
</feature>
<feature type="region of interest" description="Disordered" evidence="2">
    <location>
        <begin position="66"/>
        <end position="114"/>
    </location>
</feature>
<feature type="compositionally biased region" description="Pro residues" evidence="2">
    <location>
        <begin position="214"/>
        <end position="223"/>
    </location>
</feature>
<dbReference type="AlphaFoldDB" id="A0A8H5FB14"/>
<evidence type="ECO:0000313" key="5">
    <source>
        <dbReference type="Proteomes" id="UP000567179"/>
    </source>
</evidence>
<proteinExistence type="predicted"/>
<dbReference type="InterPro" id="IPR004088">
    <property type="entry name" value="KH_dom_type_1"/>
</dbReference>
<keyword evidence="1" id="KW-0694">RNA-binding</keyword>
<feature type="domain" description="K Homology" evidence="3">
    <location>
        <begin position="126"/>
        <end position="196"/>
    </location>
</feature>
<dbReference type="InterPro" id="IPR036612">
    <property type="entry name" value="KH_dom_type_1_sf"/>
</dbReference>
<dbReference type="InterPro" id="IPR004087">
    <property type="entry name" value="KH_dom"/>
</dbReference>
<dbReference type="OrthoDB" id="3056080at2759"/>
<feature type="compositionally biased region" description="Pro residues" evidence="2">
    <location>
        <begin position="70"/>
        <end position="80"/>
    </location>
</feature>
<evidence type="ECO:0000256" key="2">
    <source>
        <dbReference type="SAM" id="MobiDB-lite"/>
    </source>
</evidence>
<feature type="compositionally biased region" description="Low complexity" evidence="2">
    <location>
        <begin position="224"/>
        <end position="259"/>
    </location>
</feature>
<name>A0A8H5FB14_9AGAR</name>
<evidence type="ECO:0000259" key="3">
    <source>
        <dbReference type="SMART" id="SM00322"/>
    </source>
</evidence>
<feature type="compositionally biased region" description="Basic residues" evidence="2">
    <location>
        <begin position="195"/>
        <end position="207"/>
    </location>
</feature>
<accession>A0A8H5FB14</accession>
<dbReference type="Proteomes" id="UP000567179">
    <property type="component" value="Unassembled WGS sequence"/>
</dbReference>
<dbReference type="Gene3D" id="3.30.1370.10">
    <property type="entry name" value="K Homology domain, type 1"/>
    <property type="match status" value="1"/>
</dbReference>
<evidence type="ECO:0000256" key="1">
    <source>
        <dbReference type="PROSITE-ProRule" id="PRU00117"/>
    </source>
</evidence>
<organism evidence="4 5">
    <name type="scientific">Psilocybe cf. subviscida</name>
    <dbReference type="NCBI Taxonomy" id="2480587"/>
    <lineage>
        <taxon>Eukaryota</taxon>
        <taxon>Fungi</taxon>
        <taxon>Dikarya</taxon>
        <taxon>Basidiomycota</taxon>
        <taxon>Agaricomycotina</taxon>
        <taxon>Agaricomycetes</taxon>
        <taxon>Agaricomycetidae</taxon>
        <taxon>Agaricales</taxon>
        <taxon>Agaricineae</taxon>
        <taxon>Strophariaceae</taxon>
        <taxon>Psilocybe</taxon>
    </lineage>
</organism>